<reference evidence="3 4" key="1">
    <citation type="journal article" date="2004" name="Int. J. Syst. Evol. Microbiol.">
        <title>Kaistella koreensis gen. nov., sp. nov., a novel member of the Chryseobacterium-Bergeyella-Riemerella branch.</title>
        <authorList>
            <person name="Kim M.K."/>
            <person name="Im W.T."/>
            <person name="Shin Y.K."/>
            <person name="Lim J.H."/>
            <person name="Kim S.H."/>
            <person name="Lee B.C."/>
            <person name="Park M.Y."/>
            <person name="Lee K.Y."/>
            <person name="Lee S.T."/>
        </authorList>
    </citation>
    <scope>NUCLEOTIDE SEQUENCE [LARGE SCALE GENOMIC DNA]</scope>
    <source>
        <strain evidence="3 4">CCUG 49689</strain>
    </source>
</reference>
<evidence type="ECO:0000313" key="3">
    <source>
        <dbReference type="EMBL" id="KMQ71425.1"/>
    </source>
</evidence>
<proteinExistence type="predicted"/>
<evidence type="ECO:0000259" key="2">
    <source>
        <dbReference type="Pfam" id="PF13239"/>
    </source>
</evidence>
<organism evidence="3 4">
    <name type="scientific">Chryseobacterium koreense CCUG 49689</name>
    <dbReference type="NCBI Taxonomy" id="1304281"/>
    <lineage>
        <taxon>Bacteria</taxon>
        <taxon>Pseudomonadati</taxon>
        <taxon>Bacteroidota</taxon>
        <taxon>Flavobacteriia</taxon>
        <taxon>Flavobacteriales</taxon>
        <taxon>Weeksellaceae</taxon>
        <taxon>Chryseobacterium group</taxon>
        <taxon>Chryseobacterium</taxon>
    </lineage>
</organism>
<keyword evidence="4" id="KW-1185">Reference proteome</keyword>
<protein>
    <recommendedName>
        <fullName evidence="2">2TM domain-containing protein</fullName>
    </recommendedName>
</protein>
<keyword evidence="1" id="KW-0472">Membrane</keyword>
<evidence type="ECO:0000256" key="1">
    <source>
        <dbReference type="SAM" id="Phobius"/>
    </source>
</evidence>
<dbReference type="STRING" id="1304281.ACM44_07340"/>
<dbReference type="Pfam" id="PF13239">
    <property type="entry name" value="2TM"/>
    <property type="match status" value="1"/>
</dbReference>
<gene>
    <name evidence="3" type="ORF">ACM44_07340</name>
</gene>
<dbReference type="Proteomes" id="UP000035900">
    <property type="component" value="Unassembled WGS sequence"/>
</dbReference>
<dbReference type="AlphaFoldDB" id="A0A0J7LQW7"/>
<keyword evidence="1" id="KW-0812">Transmembrane</keyword>
<evidence type="ECO:0000313" key="4">
    <source>
        <dbReference type="Proteomes" id="UP000035900"/>
    </source>
</evidence>
<sequence length="93" mass="11073">MENSNENLKYLRAQRRLKQLKGFYIHLAVYLIINPVIIFANSKKHGFADVMTYSTAILWGLVIIIHLVSVFFFRNWEEKKMDELLKKYHNDGK</sequence>
<dbReference type="RefSeq" id="WP_048499387.1">
    <property type="nucleotide sequence ID" value="NZ_LFNG01000008.1"/>
</dbReference>
<comment type="caution">
    <text evidence="3">The sequence shown here is derived from an EMBL/GenBank/DDBJ whole genome shotgun (WGS) entry which is preliminary data.</text>
</comment>
<feature type="transmembrane region" description="Helical" evidence="1">
    <location>
        <begin position="21"/>
        <end position="40"/>
    </location>
</feature>
<accession>A0A0J7LQW7</accession>
<name>A0A0J7LQW7_9FLAO</name>
<dbReference type="EMBL" id="LFNG01000008">
    <property type="protein sequence ID" value="KMQ71425.1"/>
    <property type="molecule type" value="Genomic_DNA"/>
</dbReference>
<dbReference type="PATRIC" id="fig|1304281.5.peg.1572"/>
<dbReference type="OrthoDB" id="1495672at2"/>
<feature type="transmembrane region" description="Helical" evidence="1">
    <location>
        <begin position="52"/>
        <end position="73"/>
    </location>
</feature>
<keyword evidence="1" id="KW-1133">Transmembrane helix</keyword>
<dbReference type="InterPro" id="IPR025698">
    <property type="entry name" value="2TM_dom"/>
</dbReference>
<feature type="domain" description="2TM" evidence="2">
    <location>
        <begin position="12"/>
        <end position="85"/>
    </location>
</feature>